<protein>
    <recommendedName>
        <fullName evidence="4">MRH domain-containing protein</fullName>
    </recommendedName>
</protein>
<dbReference type="Proteomes" id="UP000695562">
    <property type="component" value="Unassembled WGS sequence"/>
</dbReference>
<proteinExistence type="predicted"/>
<dbReference type="EMBL" id="AJWJ01000841">
    <property type="protein sequence ID" value="KAF2068798.1"/>
    <property type="molecule type" value="Genomic_DNA"/>
</dbReference>
<evidence type="ECO:0000313" key="2">
    <source>
        <dbReference type="EMBL" id="KAF2068798.1"/>
    </source>
</evidence>
<gene>
    <name evidence="2" type="ORF">CYY_009883</name>
</gene>
<sequence>MYKTCFKILLLLTVFVTISTCIKIDTPIDIGSGDTQKCIFTDDGGKTIDLTPLQNIEYSYFDQYSLSEYHYGICSPSTHCQDILNTEVEVESCGIFETNGAPNVTYAIGLFAGGTAQVFTEVTNLFYYQNVANNVCPGGKMIMQLELNCNYFYDFVVHAVLQPRTCHTIISIGTIHACEKNSLVKL</sequence>
<evidence type="ECO:0000313" key="3">
    <source>
        <dbReference type="Proteomes" id="UP000695562"/>
    </source>
</evidence>
<keyword evidence="3" id="KW-1185">Reference proteome</keyword>
<dbReference type="InterPro" id="IPR009011">
    <property type="entry name" value="Man6P_isomerase_rcpt-bd_dom_sf"/>
</dbReference>
<evidence type="ECO:0008006" key="4">
    <source>
        <dbReference type="Google" id="ProtNLM"/>
    </source>
</evidence>
<name>A0A8J4PKQ1_9MYCE</name>
<accession>A0A8J4PKQ1</accession>
<comment type="caution">
    <text evidence="2">The sequence shown here is derived from an EMBL/GenBank/DDBJ whole genome shotgun (WGS) entry which is preliminary data.</text>
</comment>
<feature type="signal peptide" evidence="1">
    <location>
        <begin position="1"/>
        <end position="21"/>
    </location>
</feature>
<organism evidence="2 3">
    <name type="scientific">Polysphondylium violaceum</name>
    <dbReference type="NCBI Taxonomy" id="133409"/>
    <lineage>
        <taxon>Eukaryota</taxon>
        <taxon>Amoebozoa</taxon>
        <taxon>Evosea</taxon>
        <taxon>Eumycetozoa</taxon>
        <taxon>Dictyostelia</taxon>
        <taxon>Dictyosteliales</taxon>
        <taxon>Dictyosteliaceae</taxon>
        <taxon>Polysphondylium</taxon>
    </lineage>
</organism>
<dbReference type="AlphaFoldDB" id="A0A8J4PKQ1"/>
<dbReference type="SUPFAM" id="SSF50911">
    <property type="entry name" value="Mannose 6-phosphate receptor domain"/>
    <property type="match status" value="1"/>
</dbReference>
<reference evidence="2" key="1">
    <citation type="submission" date="2020-01" db="EMBL/GenBank/DDBJ databases">
        <title>Development of genomics and gene disruption for Polysphondylium violaceum indicates a role for the polyketide synthase stlB in stalk morphogenesis.</title>
        <authorList>
            <person name="Narita B."/>
            <person name="Kawabe Y."/>
            <person name="Kin K."/>
            <person name="Saito T."/>
            <person name="Gibbs R."/>
            <person name="Kuspa A."/>
            <person name="Muzny D."/>
            <person name="Queller D."/>
            <person name="Richards S."/>
            <person name="Strassman J."/>
            <person name="Sucgang R."/>
            <person name="Worley K."/>
            <person name="Schaap P."/>
        </authorList>
    </citation>
    <scope>NUCLEOTIDE SEQUENCE</scope>
    <source>
        <strain evidence="2">QSvi11</strain>
    </source>
</reference>
<evidence type="ECO:0000256" key="1">
    <source>
        <dbReference type="SAM" id="SignalP"/>
    </source>
</evidence>
<keyword evidence="1" id="KW-0732">Signal</keyword>
<dbReference type="Gene3D" id="2.70.130.10">
    <property type="entry name" value="Mannose-6-phosphate receptor binding domain"/>
    <property type="match status" value="1"/>
</dbReference>
<feature type="chain" id="PRO_5035210467" description="MRH domain-containing protein" evidence="1">
    <location>
        <begin position="22"/>
        <end position="186"/>
    </location>
</feature>
<dbReference type="OrthoDB" id="10372792at2759"/>